<dbReference type="PANTHER" id="PTHR33606:SF3">
    <property type="entry name" value="PROTEIN YCII"/>
    <property type="match status" value="1"/>
</dbReference>
<dbReference type="InterPro" id="IPR051807">
    <property type="entry name" value="Sec-metab_biosynth-assoc"/>
</dbReference>
<name>A0AAD7C1Y9_9AGAR</name>
<evidence type="ECO:0000256" key="1">
    <source>
        <dbReference type="SAM" id="MobiDB-lite"/>
    </source>
</evidence>
<dbReference type="PANTHER" id="PTHR33606">
    <property type="entry name" value="PROTEIN YCII"/>
    <property type="match status" value="1"/>
</dbReference>
<sequence length="169" mass="19277">MAPEKEIHMTSLLLQNACRTEQGRRTAKSPTTGGHAGRHRQQNVDLSPSTSLALHKFFLHAPSKTEAFGRRLALPTRHLEIARQMDLHVWITGALLTTESMLSEDKKMIGSMFIIEAETIDKVDEEDIYYKESVWDTERIVIVPLLYHQTCRYEIPSQLLPASPSLRRP</sequence>
<dbReference type="AlphaFoldDB" id="A0AAD7C1Y9"/>
<evidence type="ECO:0000313" key="2">
    <source>
        <dbReference type="EMBL" id="KAJ7636919.1"/>
    </source>
</evidence>
<proteinExistence type="predicted"/>
<protein>
    <recommendedName>
        <fullName evidence="4">YCII-related domain-containing protein</fullName>
    </recommendedName>
</protein>
<dbReference type="EMBL" id="JARKIF010000006">
    <property type="protein sequence ID" value="KAJ7636919.1"/>
    <property type="molecule type" value="Genomic_DNA"/>
</dbReference>
<dbReference type="Proteomes" id="UP001221142">
    <property type="component" value="Unassembled WGS sequence"/>
</dbReference>
<feature type="region of interest" description="Disordered" evidence="1">
    <location>
        <begin position="19"/>
        <end position="45"/>
    </location>
</feature>
<dbReference type="InterPro" id="IPR011008">
    <property type="entry name" value="Dimeric_a/b-barrel"/>
</dbReference>
<dbReference type="SUPFAM" id="SSF54909">
    <property type="entry name" value="Dimeric alpha+beta barrel"/>
    <property type="match status" value="1"/>
</dbReference>
<gene>
    <name evidence="2" type="ORF">FB45DRAFT_1025013</name>
</gene>
<accession>A0AAD7C1Y9</accession>
<reference evidence="2" key="1">
    <citation type="submission" date="2023-03" db="EMBL/GenBank/DDBJ databases">
        <title>Massive genome expansion in bonnet fungi (Mycena s.s.) driven by repeated elements and novel gene families across ecological guilds.</title>
        <authorList>
            <consortium name="Lawrence Berkeley National Laboratory"/>
            <person name="Harder C.B."/>
            <person name="Miyauchi S."/>
            <person name="Viragh M."/>
            <person name="Kuo A."/>
            <person name="Thoen E."/>
            <person name="Andreopoulos B."/>
            <person name="Lu D."/>
            <person name="Skrede I."/>
            <person name="Drula E."/>
            <person name="Henrissat B."/>
            <person name="Morin E."/>
            <person name="Kohler A."/>
            <person name="Barry K."/>
            <person name="LaButti K."/>
            <person name="Morin E."/>
            <person name="Salamov A."/>
            <person name="Lipzen A."/>
            <person name="Mereny Z."/>
            <person name="Hegedus B."/>
            <person name="Baldrian P."/>
            <person name="Stursova M."/>
            <person name="Weitz H."/>
            <person name="Taylor A."/>
            <person name="Grigoriev I.V."/>
            <person name="Nagy L.G."/>
            <person name="Martin F."/>
            <person name="Kauserud H."/>
        </authorList>
    </citation>
    <scope>NUCLEOTIDE SEQUENCE</scope>
    <source>
        <strain evidence="2">9284</strain>
    </source>
</reference>
<comment type="caution">
    <text evidence="2">The sequence shown here is derived from an EMBL/GenBank/DDBJ whole genome shotgun (WGS) entry which is preliminary data.</text>
</comment>
<evidence type="ECO:0008006" key="4">
    <source>
        <dbReference type="Google" id="ProtNLM"/>
    </source>
</evidence>
<dbReference type="Gene3D" id="3.30.70.1060">
    <property type="entry name" value="Dimeric alpha+beta barrel"/>
    <property type="match status" value="1"/>
</dbReference>
<evidence type="ECO:0000313" key="3">
    <source>
        <dbReference type="Proteomes" id="UP001221142"/>
    </source>
</evidence>
<keyword evidence="3" id="KW-1185">Reference proteome</keyword>
<organism evidence="2 3">
    <name type="scientific">Roridomyces roridus</name>
    <dbReference type="NCBI Taxonomy" id="1738132"/>
    <lineage>
        <taxon>Eukaryota</taxon>
        <taxon>Fungi</taxon>
        <taxon>Dikarya</taxon>
        <taxon>Basidiomycota</taxon>
        <taxon>Agaricomycotina</taxon>
        <taxon>Agaricomycetes</taxon>
        <taxon>Agaricomycetidae</taxon>
        <taxon>Agaricales</taxon>
        <taxon>Marasmiineae</taxon>
        <taxon>Mycenaceae</taxon>
        <taxon>Roridomyces</taxon>
    </lineage>
</organism>